<feature type="compositionally biased region" description="Basic residues" evidence="1">
    <location>
        <begin position="47"/>
        <end position="57"/>
    </location>
</feature>
<gene>
    <name evidence="2" type="ORF">GCM10023320_64640</name>
</gene>
<dbReference type="EMBL" id="BAABJO010000032">
    <property type="protein sequence ID" value="GAA5135346.1"/>
    <property type="molecule type" value="Genomic_DNA"/>
</dbReference>
<dbReference type="Proteomes" id="UP001500804">
    <property type="component" value="Unassembled WGS sequence"/>
</dbReference>
<reference evidence="3" key="1">
    <citation type="journal article" date="2019" name="Int. J. Syst. Evol. Microbiol.">
        <title>The Global Catalogue of Microorganisms (GCM) 10K type strain sequencing project: providing services to taxonomists for standard genome sequencing and annotation.</title>
        <authorList>
            <consortium name="The Broad Institute Genomics Platform"/>
            <consortium name="The Broad Institute Genome Sequencing Center for Infectious Disease"/>
            <person name="Wu L."/>
            <person name="Ma J."/>
        </authorList>
    </citation>
    <scope>NUCLEOTIDE SEQUENCE [LARGE SCALE GENOMIC DNA]</scope>
    <source>
        <strain evidence="3">JCM 18302</strain>
    </source>
</reference>
<keyword evidence="3" id="KW-1185">Reference proteome</keyword>
<evidence type="ECO:0000313" key="3">
    <source>
        <dbReference type="Proteomes" id="UP001500804"/>
    </source>
</evidence>
<evidence type="ECO:0000313" key="2">
    <source>
        <dbReference type="EMBL" id="GAA5135346.1"/>
    </source>
</evidence>
<name>A0ABP9P0T7_9PSEU</name>
<accession>A0ABP9P0T7</accession>
<organism evidence="2 3">
    <name type="scientific">Pseudonocardia adelaidensis</name>
    <dbReference type="NCBI Taxonomy" id="648754"/>
    <lineage>
        <taxon>Bacteria</taxon>
        <taxon>Bacillati</taxon>
        <taxon>Actinomycetota</taxon>
        <taxon>Actinomycetes</taxon>
        <taxon>Pseudonocardiales</taxon>
        <taxon>Pseudonocardiaceae</taxon>
        <taxon>Pseudonocardia</taxon>
    </lineage>
</organism>
<evidence type="ECO:0000256" key="1">
    <source>
        <dbReference type="SAM" id="MobiDB-lite"/>
    </source>
</evidence>
<comment type="caution">
    <text evidence="2">The sequence shown here is derived from an EMBL/GenBank/DDBJ whole genome shotgun (WGS) entry which is preliminary data.</text>
</comment>
<protein>
    <submittedName>
        <fullName evidence="2">Uncharacterized protein</fullName>
    </submittedName>
</protein>
<feature type="region of interest" description="Disordered" evidence="1">
    <location>
        <begin position="24"/>
        <end position="57"/>
    </location>
</feature>
<proteinExistence type="predicted"/>
<sequence>MGIALAVVLLVAFLVPDRKVEGPAAVEPASDYPVPPLDLVVPEPPRHKLRPRRSRLS</sequence>